<dbReference type="HAMAP" id="MF_02065">
    <property type="entry name" value="MltG"/>
    <property type="match status" value="1"/>
</dbReference>
<gene>
    <name evidence="7" type="primary">mltG</name>
    <name evidence="9" type="ORF">GCM10023335_28420</name>
</gene>
<dbReference type="NCBIfam" id="TIGR00247">
    <property type="entry name" value="endolytic transglycosylase MltG"/>
    <property type="match status" value="1"/>
</dbReference>
<dbReference type="Proteomes" id="UP001501759">
    <property type="component" value="Unassembled WGS sequence"/>
</dbReference>
<keyword evidence="10" id="KW-1185">Reference proteome</keyword>
<feature type="site" description="Important for catalytic activity" evidence="7">
    <location>
        <position position="157"/>
    </location>
</feature>
<evidence type="ECO:0000256" key="5">
    <source>
        <dbReference type="ARBA" id="ARBA00023239"/>
    </source>
</evidence>
<evidence type="ECO:0000313" key="10">
    <source>
        <dbReference type="Proteomes" id="UP001501759"/>
    </source>
</evidence>
<organism evidence="9 10">
    <name type="scientific">Streptomyces siamensis</name>
    <dbReference type="NCBI Taxonomy" id="1274986"/>
    <lineage>
        <taxon>Bacteria</taxon>
        <taxon>Bacillati</taxon>
        <taxon>Actinomycetota</taxon>
        <taxon>Actinomycetes</taxon>
        <taxon>Kitasatosporales</taxon>
        <taxon>Streptomycetaceae</taxon>
        <taxon>Streptomyces</taxon>
    </lineage>
</organism>
<dbReference type="CDD" id="cd08010">
    <property type="entry name" value="MltG_like"/>
    <property type="match status" value="1"/>
</dbReference>
<keyword evidence="1 7" id="KW-1003">Cell membrane</keyword>
<comment type="function">
    <text evidence="7">Functions as a peptidoglycan terminase that cleaves nascent peptidoglycan strands endolytically to terminate their elongation.</text>
</comment>
<evidence type="ECO:0000256" key="1">
    <source>
        <dbReference type="ARBA" id="ARBA00022475"/>
    </source>
</evidence>
<evidence type="ECO:0000256" key="3">
    <source>
        <dbReference type="ARBA" id="ARBA00022989"/>
    </source>
</evidence>
<dbReference type="Pfam" id="PF02618">
    <property type="entry name" value="YceG"/>
    <property type="match status" value="1"/>
</dbReference>
<reference evidence="10" key="1">
    <citation type="journal article" date="2019" name="Int. J. Syst. Evol. Microbiol.">
        <title>The Global Catalogue of Microorganisms (GCM) 10K type strain sequencing project: providing services to taxonomists for standard genome sequencing and annotation.</title>
        <authorList>
            <consortium name="The Broad Institute Genomics Platform"/>
            <consortium name="The Broad Institute Genome Sequencing Center for Infectious Disease"/>
            <person name="Wu L."/>
            <person name="Ma J."/>
        </authorList>
    </citation>
    <scope>NUCLEOTIDE SEQUENCE [LARGE SCALE GENOMIC DNA]</scope>
    <source>
        <strain evidence="10">JCM 18409</strain>
    </source>
</reference>
<evidence type="ECO:0000313" key="9">
    <source>
        <dbReference type="EMBL" id="GAA5009264.1"/>
    </source>
</evidence>
<comment type="similarity">
    <text evidence="7">Belongs to the transglycosylase MltG family.</text>
</comment>
<keyword evidence="6 7" id="KW-0961">Cell wall biogenesis/degradation</keyword>
<comment type="caution">
    <text evidence="9">The sequence shown here is derived from an EMBL/GenBank/DDBJ whole genome shotgun (WGS) entry which is preliminary data.</text>
</comment>
<evidence type="ECO:0000256" key="2">
    <source>
        <dbReference type="ARBA" id="ARBA00022692"/>
    </source>
</evidence>
<keyword evidence="3 7" id="KW-1133">Transmembrane helix</keyword>
<dbReference type="EMBL" id="BAABKB010000007">
    <property type="protein sequence ID" value="GAA5009264.1"/>
    <property type="molecule type" value="Genomic_DNA"/>
</dbReference>
<evidence type="ECO:0000256" key="4">
    <source>
        <dbReference type="ARBA" id="ARBA00023136"/>
    </source>
</evidence>
<name>A0ABP9ITB7_9ACTN</name>
<dbReference type="EC" id="4.2.2.29" evidence="7"/>
<feature type="region of interest" description="Disordered" evidence="8">
    <location>
        <begin position="276"/>
        <end position="378"/>
    </location>
</feature>
<evidence type="ECO:0000256" key="8">
    <source>
        <dbReference type="SAM" id="MobiDB-lite"/>
    </source>
</evidence>
<comment type="catalytic activity">
    <reaction evidence="7">
        <text>a peptidoglycan chain = a peptidoglycan chain with N-acetyl-1,6-anhydromuramyl-[peptide] at the reducing end + a peptidoglycan chain with N-acetylglucosamine at the non-reducing end.</text>
        <dbReference type="EC" id="4.2.2.29"/>
    </reaction>
</comment>
<dbReference type="PANTHER" id="PTHR30518:SF2">
    <property type="entry name" value="ENDOLYTIC MUREIN TRANSGLYCOSYLASE"/>
    <property type="match status" value="1"/>
</dbReference>
<keyword evidence="2 7" id="KW-0812">Transmembrane</keyword>
<keyword evidence="4 7" id="KW-0472">Membrane</keyword>
<sequence>METNTPPRSTIRLTRRGRAALIATGTVVAATAVAVPLLTLGAGGHEKPRTLVIPEGWRAGQVYEAVDKALKVPSGTTKQAIGKAKLKLPNDAEGNPEGYLFPATYPIGDKATPESLLKYMVDTANQKFNKAPIAAGAQRNAMNLYQAITIASIVQAEAATKADMGKVARVVFNRLERGMPLQMDSTINYGLNRSTLDTTQNDTAVDSPYNSYQRMGLPPTPIANPGEEAMHATVSPPAGDWLYFVTVKPGDTRFTADYEEHLKNVAEFNAYRRSAVPSSPAAPSASSGAPASPSASAGASPGASTSASSGASEGASAGDSSGVSEGSSTGDSSDGSEGASAGDSSDVSEGASAGDSSDVSEGSSTGDSSDAAAATPTE</sequence>
<evidence type="ECO:0000256" key="7">
    <source>
        <dbReference type="HAMAP-Rule" id="MF_02065"/>
    </source>
</evidence>
<dbReference type="PANTHER" id="PTHR30518">
    <property type="entry name" value="ENDOLYTIC MUREIN TRANSGLYCOSYLASE"/>
    <property type="match status" value="1"/>
</dbReference>
<keyword evidence="5 7" id="KW-0456">Lyase</keyword>
<dbReference type="InterPro" id="IPR003770">
    <property type="entry name" value="MLTG-like"/>
</dbReference>
<evidence type="ECO:0000256" key="6">
    <source>
        <dbReference type="ARBA" id="ARBA00023316"/>
    </source>
</evidence>
<proteinExistence type="inferred from homology"/>
<accession>A0ABP9ITB7</accession>
<protein>
    <recommendedName>
        <fullName evidence="7">Endolytic murein transglycosylase</fullName>
        <ecNumber evidence="7">4.2.2.29</ecNumber>
    </recommendedName>
    <alternativeName>
        <fullName evidence="7">Peptidoglycan lytic transglycosylase</fullName>
    </alternativeName>
    <alternativeName>
        <fullName evidence="7">Peptidoglycan polymerization terminase</fullName>
    </alternativeName>
</protein>